<dbReference type="EMBL" id="QSON01000003">
    <property type="protein sequence ID" value="RGJ06083.1"/>
    <property type="molecule type" value="Genomic_DNA"/>
</dbReference>
<evidence type="ECO:0000313" key="1">
    <source>
        <dbReference type="EMBL" id="MUB62656.1"/>
    </source>
</evidence>
<name>A0A174V8E7_9FIRM</name>
<accession>A0A174V8E7</accession>
<dbReference type="Proteomes" id="UP000434223">
    <property type="component" value="Unassembled WGS sequence"/>
</dbReference>
<evidence type="ECO:0000313" key="2">
    <source>
        <dbReference type="EMBL" id="RGJ06083.1"/>
    </source>
</evidence>
<dbReference type="AlphaFoldDB" id="A0A174V8E7"/>
<dbReference type="Proteomes" id="UP000263014">
    <property type="component" value="Unassembled WGS sequence"/>
</dbReference>
<reference evidence="1 4" key="2">
    <citation type="submission" date="2019-09" db="EMBL/GenBank/DDBJ databases">
        <title>Draft genome sequencing of Hungatella hathewayi 123Y-2.</title>
        <authorList>
            <person name="Lv Q."/>
            <person name="Li S."/>
        </authorList>
    </citation>
    <scope>NUCLEOTIDE SEQUENCE [LARGE SCALE GENOMIC DNA]</scope>
    <source>
        <strain evidence="1 4">123Y-2</strain>
    </source>
</reference>
<reference evidence="2 3" key="1">
    <citation type="submission" date="2018-08" db="EMBL/GenBank/DDBJ databases">
        <title>A genome reference for cultivated species of the human gut microbiota.</title>
        <authorList>
            <person name="Zou Y."/>
            <person name="Xue W."/>
            <person name="Luo G."/>
        </authorList>
    </citation>
    <scope>NUCLEOTIDE SEQUENCE [LARGE SCALE GENOMIC DNA]</scope>
    <source>
        <strain evidence="2 3">TM09-12</strain>
    </source>
</reference>
<sequence>MEKKIKITIGNLEELMENEEWETENFLFEEDEEHQVWLDKNYLILRGLGLEIHSGVWYEKYEDDKDGNFEPDFDFYMFFDAETKVYLYMEQGSSLITCIHNFTGLSWEEIEGQACEVVLTDQNIVVEDQFLIFE</sequence>
<evidence type="ECO:0000313" key="4">
    <source>
        <dbReference type="Proteomes" id="UP000434223"/>
    </source>
</evidence>
<gene>
    <name evidence="2" type="ORF">DXD79_08785</name>
    <name evidence="1" type="ORF">GNE07_06200</name>
</gene>
<dbReference type="EMBL" id="WNME01000003">
    <property type="protein sequence ID" value="MUB62656.1"/>
    <property type="molecule type" value="Genomic_DNA"/>
</dbReference>
<protein>
    <submittedName>
        <fullName evidence="2">Uncharacterized protein</fullName>
    </submittedName>
</protein>
<dbReference type="RefSeq" id="WP_006777046.1">
    <property type="nucleotide sequence ID" value="NZ_CABJBJ010000011.1"/>
</dbReference>
<dbReference type="GeneID" id="93150335"/>
<comment type="caution">
    <text evidence="2">The sequence shown here is derived from an EMBL/GenBank/DDBJ whole genome shotgun (WGS) entry which is preliminary data.</text>
</comment>
<dbReference type="OrthoDB" id="2086065at2"/>
<evidence type="ECO:0000313" key="3">
    <source>
        <dbReference type="Proteomes" id="UP000263014"/>
    </source>
</evidence>
<organism evidence="2 3">
    <name type="scientific">Hungatella hathewayi</name>
    <dbReference type="NCBI Taxonomy" id="154046"/>
    <lineage>
        <taxon>Bacteria</taxon>
        <taxon>Bacillati</taxon>
        <taxon>Bacillota</taxon>
        <taxon>Clostridia</taxon>
        <taxon>Lachnospirales</taxon>
        <taxon>Lachnospiraceae</taxon>
        <taxon>Hungatella</taxon>
    </lineage>
</organism>
<proteinExistence type="predicted"/>